<organism evidence="8 9">
    <name type="scientific">Chondrus crispus</name>
    <name type="common">Carrageen Irish moss</name>
    <name type="synonym">Polymorpha crispa</name>
    <dbReference type="NCBI Taxonomy" id="2769"/>
    <lineage>
        <taxon>Eukaryota</taxon>
        <taxon>Rhodophyta</taxon>
        <taxon>Florideophyceae</taxon>
        <taxon>Rhodymeniophycidae</taxon>
        <taxon>Gigartinales</taxon>
        <taxon>Gigartinaceae</taxon>
        <taxon>Chondrus</taxon>
    </lineage>
</organism>
<protein>
    <recommendedName>
        <fullName evidence="7">C2H2-type domain-containing protein</fullName>
    </recommendedName>
</protein>
<dbReference type="FunFam" id="3.30.160.60:FF:000110">
    <property type="entry name" value="Zinc finger protein-like"/>
    <property type="match status" value="1"/>
</dbReference>
<dbReference type="STRING" id="2769.R7Q0F2"/>
<reference evidence="9" key="1">
    <citation type="journal article" date="2013" name="Proc. Natl. Acad. Sci. U.S.A.">
        <title>Genome structure and metabolic features in the red seaweed Chondrus crispus shed light on evolution of the Archaeplastida.</title>
        <authorList>
            <person name="Collen J."/>
            <person name="Porcel B."/>
            <person name="Carre W."/>
            <person name="Ball S.G."/>
            <person name="Chaparro C."/>
            <person name="Tonon T."/>
            <person name="Barbeyron T."/>
            <person name="Michel G."/>
            <person name="Noel B."/>
            <person name="Valentin K."/>
            <person name="Elias M."/>
            <person name="Artiguenave F."/>
            <person name="Arun A."/>
            <person name="Aury J.M."/>
            <person name="Barbosa-Neto J.F."/>
            <person name="Bothwell J.H."/>
            <person name="Bouget F.Y."/>
            <person name="Brillet L."/>
            <person name="Cabello-Hurtado F."/>
            <person name="Capella-Gutierrez S."/>
            <person name="Charrier B."/>
            <person name="Cladiere L."/>
            <person name="Cock J.M."/>
            <person name="Coelho S.M."/>
            <person name="Colleoni C."/>
            <person name="Czjzek M."/>
            <person name="Da Silva C."/>
            <person name="Delage L."/>
            <person name="Denoeud F."/>
            <person name="Deschamps P."/>
            <person name="Dittami S.M."/>
            <person name="Gabaldon T."/>
            <person name="Gachon C.M."/>
            <person name="Groisillier A."/>
            <person name="Herve C."/>
            <person name="Jabbari K."/>
            <person name="Katinka M."/>
            <person name="Kloareg B."/>
            <person name="Kowalczyk N."/>
            <person name="Labadie K."/>
            <person name="Leblanc C."/>
            <person name="Lopez P.J."/>
            <person name="McLachlan D.H."/>
            <person name="Meslet-Cladiere L."/>
            <person name="Moustafa A."/>
            <person name="Nehr Z."/>
            <person name="Nyvall Collen P."/>
            <person name="Panaud O."/>
            <person name="Partensky F."/>
            <person name="Poulain J."/>
            <person name="Rensing S.A."/>
            <person name="Rousvoal S."/>
            <person name="Samson G."/>
            <person name="Symeonidi A."/>
            <person name="Weissenbach J."/>
            <person name="Zambounis A."/>
            <person name="Wincker P."/>
            <person name="Boyen C."/>
        </authorList>
    </citation>
    <scope>NUCLEOTIDE SEQUENCE [LARGE SCALE GENOMIC DNA]</scope>
    <source>
        <strain evidence="9">cv. Stackhouse</strain>
    </source>
</reference>
<dbReference type="KEGG" id="ccp:CHC_T00001367001"/>
<dbReference type="Gramene" id="CDF32132">
    <property type="protein sequence ID" value="CDF32132"/>
    <property type="gene ID" value="CHC_T00001367001"/>
</dbReference>
<sequence length="518" mass="57168">MTHPLTASPSVAAVRMESRQARLDAAIALFRSEASASGYVVEEVRLRLPVPDVDVLPRVVIAQQSASSTPPPPPFPRTKQHRPLYSYPRRTSFQREYPPVQEQNRPFVNPTKRSYGIPGRANTDHNGKIRQGGANTGFKRTVSGSVIFHPVPAKANPSPQHGTAITQNATNPAQKKGPLSSIPYLPTKDGKTLLQPSDQQDRHYWKTVIGGERGKQILQAAESMQRLRHAKTGKIYEEAEKPVAMDISECPEERKADVAMKQERAVVATRGSAQPRTEIYKTTRGEGTHHINGHDIPESDVQLLLSSAVDISARKKQAATNIIIKSERESIRDRKSKPSKTILAEVGKQKRVKSTSVSNGKHGSRRSNSDRRASGSSTARPYKCTKCPSSFDREGHLRVHILAVHEKKRPFVCQVCDASFGHSSSLLRHVRTVHQASPAVGSGKTCMSSRNNLYSSDSATTKSEIICDDAQDDSEKHFRCSACRMAFNRVALLNRHVAEKHPLQTSLSDTEDNLTNPT</sequence>
<dbReference type="SMART" id="SM00355">
    <property type="entry name" value="ZnF_C2H2"/>
    <property type="match status" value="3"/>
</dbReference>
<dbReference type="PROSITE" id="PS50157">
    <property type="entry name" value="ZINC_FINGER_C2H2_2"/>
    <property type="match status" value="3"/>
</dbReference>
<keyword evidence="4" id="KW-0862">Zinc</keyword>
<evidence type="ECO:0000256" key="5">
    <source>
        <dbReference type="PROSITE-ProRule" id="PRU00042"/>
    </source>
</evidence>
<dbReference type="InterPro" id="IPR036236">
    <property type="entry name" value="Znf_C2H2_sf"/>
</dbReference>
<dbReference type="GO" id="GO:0008270">
    <property type="term" value="F:zinc ion binding"/>
    <property type="evidence" value="ECO:0007669"/>
    <property type="project" value="UniProtKB-KW"/>
</dbReference>
<dbReference type="Pfam" id="PF00096">
    <property type="entry name" value="zf-C2H2"/>
    <property type="match status" value="2"/>
</dbReference>
<name>R7Q0F2_CHOCR</name>
<feature type="domain" description="C2H2-type" evidence="7">
    <location>
        <begin position="411"/>
        <end position="439"/>
    </location>
</feature>
<keyword evidence="2" id="KW-0677">Repeat</keyword>
<evidence type="ECO:0000256" key="4">
    <source>
        <dbReference type="ARBA" id="ARBA00022833"/>
    </source>
</evidence>
<feature type="domain" description="C2H2-type" evidence="7">
    <location>
        <begin position="382"/>
        <end position="410"/>
    </location>
</feature>
<dbReference type="GO" id="GO:0005634">
    <property type="term" value="C:nucleus"/>
    <property type="evidence" value="ECO:0007669"/>
    <property type="project" value="TreeGrafter"/>
</dbReference>
<keyword evidence="1" id="KW-0479">Metal-binding</keyword>
<gene>
    <name evidence="8" type="ORF">CHC_T00001367001</name>
</gene>
<dbReference type="RefSeq" id="XP_005711797.1">
    <property type="nucleotide sequence ID" value="XM_005711740.1"/>
</dbReference>
<keyword evidence="3 5" id="KW-0863">Zinc-finger</keyword>
<dbReference type="Gene3D" id="3.30.160.60">
    <property type="entry name" value="Classic Zinc Finger"/>
    <property type="match status" value="2"/>
</dbReference>
<evidence type="ECO:0000256" key="1">
    <source>
        <dbReference type="ARBA" id="ARBA00022723"/>
    </source>
</evidence>
<evidence type="ECO:0000256" key="3">
    <source>
        <dbReference type="ARBA" id="ARBA00022771"/>
    </source>
</evidence>
<dbReference type="Proteomes" id="UP000012073">
    <property type="component" value="Unassembled WGS sequence"/>
</dbReference>
<evidence type="ECO:0000313" key="9">
    <source>
        <dbReference type="Proteomes" id="UP000012073"/>
    </source>
</evidence>
<feature type="region of interest" description="Disordered" evidence="6">
    <location>
        <begin position="330"/>
        <end position="381"/>
    </location>
</feature>
<dbReference type="PANTHER" id="PTHR24408:SF34">
    <property type="entry name" value="ZINC FINGER PROTEIN 672-RELATED"/>
    <property type="match status" value="1"/>
</dbReference>
<evidence type="ECO:0000313" key="8">
    <source>
        <dbReference type="EMBL" id="CDF32132.1"/>
    </source>
</evidence>
<evidence type="ECO:0000256" key="6">
    <source>
        <dbReference type="SAM" id="MobiDB-lite"/>
    </source>
</evidence>
<dbReference type="EMBL" id="HG001459">
    <property type="protein sequence ID" value="CDF32132.1"/>
    <property type="molecule type" value="Genomic_DNA"/>
</dbReference>
<dbReference type="SUPFAM" id="SSF57667">
    <property type="entry name" value="beta-beta-alpha zinc fingers"/>
    <property type="match status" value="1"/>
</dbReference>
<dbReference type="PROSITE" id="PS00028">
    <property type="entry name" value="ZINC_FINGER_C2H2_1"/>
    <property type="match status" value="3"/>
</dbReference>
<accession>R7Q0F2</accession>
<dbReference type="OrthoDB" id="4926at2759"/>
<keyword evidence="9" id="KW-1185">Reference proteome</keyword>
<dbReference type="GeneID" id="17319500"/>
<dbReference type="PANTHER" id="PTHR24408">
    <property type="entry name" value="ZINC FINGER PROTEIN"/>
    <property type="match status" value="1"/>
</dbReference>
<evidence type="ECO:0000259" key="7">
    <source>
        <dbReference type="PROSITE" id="PS50157"/>
    </source>
</evidence>
<proteinExistence type="predicted"/>
<dbReference type="AlphaFoldDB" id="R7Q0F2"/>
<dbReference type="InterPro" id="IPR013087">
    <property type="entry name" value="Znf_C2H2_type"/>
</dbReference>
<feature type="region of interest" description="Disordered" evidence="6">
    <location>
        <begin position="102"/>
        <end position="136"/>
    </location>
</feature>
<feature type="domain" description="C2H2-type" evidence="7">
    <location>
        <begin position="478"/>
        <end position="506"/>
    </location>
</feature>
<evidence type="ECO:0000256" key="2">
    <source>
        <dbReference type="ARBA" id="ARBA00022737"/>
    </source>
</evidence>
<dbReference type="GO" id="GO:0043565">
    <property type="term" value="F:sequence-specific DNA binding"/>
    <property type="evidence" value="ECO:0007669"/>
    <property type="project" value="TreeGrafter"/>
</dbReference>
<dbReference type="GO" id="GO:0000981">
    <property type="term" value="F:DNA-binding transcription factor activity, RNA polymerase II-specific"/>
    <property type="evidence" value="ECO:0007669"/>
    <property type="project" value="TreeGrafter"/>
</dbReference>